<gene>
    <name evidence="1" type="ORF">GCM10023171_09360</name>
</gene>
<dbReference type="Proteomes" id="UP001500731">
    <property type="component" value="Unassembled WGS sequence"/>
</dbReference>
<dbReference type="SUPFAM" id="SSF52467">
    <property type="entry name" value="DHS-like NAD/FAD-binding domain"/>
    <property type="match status" value="1"/>
</dbReference>
<dbReference type="InterPro" id="IPR029035">
    <property type="entry name" value="DHS-like_NAD/FAD-binding_dom"/>
</dbReference>
<organism evidence="1 2">
    <name type="scientific">Microbacterium panaciterrae</name>
    <dbReference type="NCBI Taxonomy" id="985759"/>
    <lineage>
        <taxon>Bacteria</taxon>
        <taxon>Bacillati</taxon>
        <taxon>Actinomycetota</taxon>
        <taxon>Actinomycetes</taxon>
        <taxon>Micrococcales</taxon>
        <taxon>Microbacteriaceae</taxon>
        <taxon>Microbacterium</taxon>
    </lineage>
</organism>
<dbReference type="Pfam" id="PF13289">
    <property type="entry name" value="SIR2_2"/>
    <property type="match status" value="1"/>
</dbReference>
<protein>
    <recommendedName>
        <fullName evidence="3">SIR2-like domain-containing protein</fullName>
    </recommendedName>
</protein>
<evidence type="ECO:0000313" key="1">
    <source>
        <dbReference type="EMBL" id="GAA4481243.1"/>
    </source>
</evidence>
<name>A0ABP8P6C7_9MICO</name>
<accession>A0ABP8P6C7</accession>
<comment type="caution">
    <text evidence="1">The sequence shown here is derived from an EMBL/GenBank/DDBJ whole genome shotgun (WGS) entry which is preliminary data.</text>
</comment>
<dbReference type="EMBL" id="BAABGP010000007">
    <property type="protein sequence ID" value="GAA4481243.1"/>
    <property type="molecule type" value="Genomic_DNA"/>
</dbReference>
<dbReference type="RefSeq" id="WP_345184868.1">
    <property type="nucleotide sequence ID" value="NZ_BAABGP010000007.1"/>
</dbReference>
<evidence type="ECO:0008006" key="3">
    <source>
        <dbReference type="Google" id="ProtNLM"/>
    </source>
</evidence>
<reference evidence="2" key="1">
    <citation type="journal article" date="2019" name="Int. J. Syst. Evol. Microbiol.">
        <title>The Global Catalogue of Microorganisms (GCM) 10K type strain sequencing project: providing services to taxonomists for standard genome sequencing and annotation.</title>
        <authorList>
            <consortium name="The Broad Institute Genomics Platform"/>
            <consortium name="The Broad Institute Genome Sequencing Center for Infectious Disease"/>
            <person name="Wu L."/>
            <person name="Ma J."/>
        </authorList>
    </citation>
    <scope>NUCLEOTIDE SEQUENCE [LARGE SCALE GENOMIC DNA]</scope>
    <source>
        <strain evidence="2">JCM 17839</strain>
    </source>
</reference>
<sequence>MYERYGASARVARYDVVLFGAGVSVDPPSSIPNGDALMRNTWHRLIRDGLTDTERNAIATVTESINGTRAPIWLEPFAEVIDSQVRDREVLVSTYVDVSTQEANTNHVMLAHLDAELITVNMDTLIEAAGGSVWHLHGRWDDPESVVTTVRQYADGLSPKVQGELLETLRERNVLVLGYSGRDTDVMPLLMRSTSAQLHWLHYGSDPVAATVQRLKNTLGDRMDIFGGGAQDVLPLLPQKRSKVNDVNTGTPTVAPLDLFATIPRNIRLLAVAGVSFDLGHHDVVSALLDPVRFHGDPEIRRRKLLARAARRSGHPKHAVSVLVSAPRDAGTLLAWPGVLNELAATLPSAGHPVLGRALDSVVTARRSDRDAALIRSASVKQTRGNLRASERIMSKMTADKFLYQRIGVTGVVDALTVYADTLKLRGRYADALAIAAEATRQVSYANSSQRGFAIRRLAELAHVSGTPTIRISEEHPEQTPSQLLHQVFDDAVVSRDRSLAFWSAACLADLANLTSDAESQRWMTVANQWGPDSSRVATVYLLLVDAERQKRWGSPTAALRTARDAVKHSQGAPLLTSVSRLVTVECQALGGDNAGVAVLSNDLSKRFRQVGAPVLAARAELVMSAFAGWATKAHINSFATGGWNQEAHAASLDRRELLRFPWPVLL</sequence>
<evidence type="ECO:0000313" key="2">
    <source>
        <dbReference type="Proteomes" id="UP001500731"/>
    </source>
</evidence>
<proteinExistence type="predicted"/>
<keyword evidence="2" id="KW-1185">Reference proteome</keyword>